<dbReference type="Gene3D" id="3.40.50.1820">
    <property type="entry name" value="alpha/beta hydrolase"/>
    <property type="match status" value="1"/>
</dbReference>
<dbReference type="PANTHER" id="PTHR37946:SF1">
    <property type="entry name" value="SLL1969 PROTEIN"/>
    <property type="match status" value="1"/>
</dbReference>
<dbReference type="InterPro" id="IPR012908">
    <property type="entry name" value="PGAP1-ab_dom-like"/>
</dbReference>
<dbReference type="Pfam" id="PF07819">
    <property type="entry name" value="PGAP1"/>
    <property type="match status" value="1"/>
</dbReference>
<organism evidence="2 3">
    <name type="scientific">Thalassotalea nanhaiensis</name>
    <dbReference type="NCBI Taxonomy" id="3065648"/>
    <lineage>
        <taxon>Bacteria</taxon>
        <taxon>Pseudomonadati</taxon>
        <taxon>Pseudomonadota</taxon>
        <taxon>Gammaproteobacteria</taxon>
        <taxon>Alteromonadales</taxon>
        <taxon>Colwelliaceae</taxon>
        <taxon>Thalassotalea</taxon>
    </lineage>
</organism>
<evidence type="ECO:0000313" key="2">
    <source>
        <dbReference type="EMBL" id="WNC68029.1"/>
    </source>
</evidence>
<evidence type="ECO:0000313" key="3">
    <source>
        <dbReference type="Proteomes" id="UP001248581"/>
    </source>
</evidence>
<feature type="domain" description="GPI inositol-deacylase PGAP1-like alpha/beta" evidence="1">
    <location>
        <begin position="49"/>
        <end position="112"/>
    </location>
</feature>
<dbReference type="SUPFAM" id="SSF53474">
    <property type="entry name" value="alpha/beta-Hydrolases"/>
    <property type="match status" value="1"/>
</dbReference>
<dbReference type="RefSeq" id="WP_348387187.1">
    <property type="nucleotide sequence ID" value="NZ_CP134146.1"/>
</dbReference>
<evidence type="ECO:0000259" key="1">
    <source>
        <dbReference type="Pfam" id="PF07819"/>
    </source>
</evidence>
<accession>A0ABY9TJT6</accession>
<name>A0ABY9TJT6_9GAMM</name>
<proteinExistence type="predicted"/>
<keyword evidence="3" id="KW-1185">Reference proteome</keyword>
<dbReference type="PANTHER" id="PTHR37946">
    <property type="entry name" value="SLL1969 PROTEIN"/>
    <property type="match status" value="1"/>
</dbReference>
<reference evidence="3" key="1">
    <citation type="submission" date="2023-09" db="EMBL/GenBank/DDBJ databases">
        <authorList>
            <person name="Li S."/>
            <person name="Li X."/>
            <person name="Zhang C."/>
            <person name="Zhao Z."/>
        </authorList>
    </citation>
    <scope>NUCLEOTIDE SEQUENCE [LARGE SCALE GENOMIC DNA]</scope>
    <source>
        <strain evidence="3">SQ345</strain>
    </source>
</reference>
<dbReference type="EMBL" id="CP134146">
    <property type="protein sequence ID" value="WNC68029.1"/>
    <property type="molecule type" value="Genomic_DNA"/>
</dbReference>
<gene>
    <name evidence="2" type="ORF">RI845_16075</name>
</gene>
<dbReference type="Proteomes" id="UP001248581">
    <property type="component" value="Chromosome"/>
</dbReference>
<dbReference type="InterPro" id="IPR029058">
    <property type="entry name" value="AB_hydrolase_fold"/>
</dbReference>
<sequence>MNKIIMAPLANRLETLGYQVENISYPSTKADKARLFKTVDRLVGEGPAILIGHSLGGLVITEYLFTQKVSIEKVPLVITIGTPHQGARIAKDMEKFKMDKLLGSSVQFGLLPKNFQKSWPVPQQLISIAGNVKLGARPLLDRVWGEDIEESDGTVSIAETKIPGMTEHIVVKQSHTSMVYSREVVKIIHQKASLYSA</sequence>
<protein>
    <submittedName>
        <fullName evidence="2">Cob(I)alamin adenolsyltransferase</fullName>
    </submittedName>
</protein>